<reference evidence="2 3" key="1">
    <citation type="submission" date="2016-10" db="EMBL/GenBank/DDBJ databases">
        <authorList>
            <person name="de Groot N.N."/>
        </authorList>
    </citation>
    <scope>NUCLEOTIDE SEQUENCE [LARGE SCALE GENOMIC DNA]</scope>
    <source>
        <strain evidence="2 3">AR40</strain>
    </source>
</reference>
<name>A0A1H9S8D6_BUTFI</name>
<dbReference type="eggNOG" id="ENOG5030F0K">
    <property type="taxonomic scope" value="Bacteria"/>
</dbReference>
<keyword evidence="1" id="KW-0812">Transmembrane</keyword>
<evidence type="ECO:0000256" key="1">
    <source>
        <dbReference type="SAM" id="Phobius"/>
    </source>
</evidence>
<dbReference type="Proteomes" id="UP000182584">
    <property type="component" value="Unassembled WGS sequence"/>
</dbReference>
<accession>A0A1H9S8D6</accession>
<evidence type="ECO:0000313" key="3">
    <source>
        <dbReference type="Proteomes" id="UP000182584"/>
    </source>
</evidence>
<dbReference type="EMBL" id="FOGJ01000011">
    <property type="protein sequence ID" value="SER81178.1"/>
    <property type="molecule type" value="Genomic_DNA"/>
</dbReference>
<protein>
    <recommendedName>
        <fullName evidence="4">DUF3021 domain-containing protein</fullName>
    </recommendedName>
</protein>
<organism evidence="2 3">
    <name type="scientific">Butyrivibrio fibrisolvens</name>
    <dbReference type="NCBI Taxonomy" id="831"/>
    <lineage>
        <taxon>Bacteria</taxon>
        <taxon>Bacillati</taxon>
        <taxon>Bacillota</taxon>
        <taxon>Clostridia</taxon>
        <taxon>Lachnospirales</taxon>
        <taxon>Lachnospiraceae</taxon>
        <taxon>Butyrivibrio</taxon>
    </lineage>
</organism>
<feature type="transmembrane region" description="Helical" evidence="1">
    <location>
        <begin position="35"/>
        <end position="53"/>
    </location>
</feature>
<feature type="transmembrane region" description="Helical" evidence="1">
    <location>
        <begin position="91"/>
        <end position="108"/>
    </location>
</feature>
<keyword evidence="1" id="KW-1133">Transmembrane helix</keyword>
<dbReference type="RefSeq" id="WP_022758159.1">
    <property type="nucleotide sequence ID" value="NZ_CP065800.1"/>
</dbReference>
<dbReference type="OrthoDB" id="2005512at2"/>
<dbReference type="AlphaFoldDB" id="A0A1H9S8D6"/>
<proteinExistence type="predicted"/>
<evidence type="ECO:0008006" key="4">
    <source>
        <dbReference type="Google" id="ProtNLM"/>
    </source>
</evidence>
<gene>
    <name evidence="2" type="ORF">SAMN04487884_111118</name>
</gene>
<keyword evidence="1" id="KW-0472">Membrane</keyword>
<sequence>MKRILRDTCILASLMILSVFAISVIWMGLTAEIVLVFQLFALSFVIALVNYLLDEYLSLSIIGNYLLKYIIATAIVMLFGFVVGWFYQSNFWMAFVYVGVVLVLAYMVDAIKTRKDIEYINSRIKK</sequence>
<evidence type="ECO:0000313" key="2">
    <source>
        <dbReference type="EMBL" id="SER81178.1"/>
    </source>
</evidence>
<feature type="transmembrane region" description="Helical" evidence="1">
    <location>
        <begin position="65"/>
        <end position="85"/>
    </location>
</feature>
<feature type="transmembrane region" description="Helical" evidence="1">
    <location>
        <begin position="9"/>
        <end position="29"/>
    </location>
</feature>